<organism evidence="2 3">
    <name type="scientific">Choristoneura fumiferana nuclear polyhedrosis virus</name>
    <name type="common">CfMNPV</name>
    <dbReference type="NCBI Taxonomy" id="208973"/>
    <lineage>
        <taxon>Viruses</taxon>
        <taxon>Viruses incertae sedis</taxon>
        <taxon>Naldaviricetes</taxon>
        <taxon>Lefavirales</taxon>
        <taxon>Baculoviridae</taxon>
        <taxon>Alphabaculovirus</taxon>
        <taxon>Alphabaculovirus chofumiferanae</taxon>
    </lineage>
</organism>
<dbReference type="GeneID" id="1482812"/>
<reference evidence="2 3" key="1">
    <citation type="journal article" date="1992" name="Virus Res.">
        <title>Identification of bent DNA and ARS fragments in the genome of Choristoneura fumiferana nuclear polyhedrosis virus.</title>
        <authorList>
            <person name="Lee H.Y."/>
            <person name="Arif B."/>
            <person name="Dobos P."/>
            <person name="Krell P."/>
        </authorList>
    </citation>
    <scope>NUCLEOTIDE SEQUENCE [LARGE SCALE GENOMIC DNA]</scope>
</reference>
<reference evidence="2 3" key="5">
    <citation type="journal article" date="1996" name="Virology">
        <title>Studies of Choristoneura fumiferana nuclear polyhedrosis virus gene expression in insect cells.</title>
        <authorList>
            <person name="Qiu W."/>
            <person name="Liu J.J."/>
            <person name="Carstens E.B."/>
        </authorList>
    </citation>
    <scope>NUCLEOTIDE SEQUENCE [LARGE SCALE GENOMIC DNA]</scope>
</reference>
<dbReference type="EMBL" id="AF512031">
    <property type="protein sequence ID" value="AAP29826.1"/>
    <property type="molecule type" value="Genomic_DNA"/>
</dbReference>
<reference evidence="2 3" key="6">
    <citation type="journal article" date="1996" name="Virology">
        <title>Identification, molecular cloning, and transcription analysis of the Choristoneura fumiferana nuclear polyhedrosis virus spindle-like protein gene.</title>
        <authorList>
            <person name="Liu J.J."/>
            <person name="Carstens E.B."/>
        </authorList>
    </citation>
    <scope>NUCLEOTIDE SEQUENCE [LARGE SCALE GENOMIC DNA]</scope>
</reference>
<organismHost>
    <name type="scientific">Choristoneura fumiferana</name>
    <name type="common">Spruce budworm moth</name>
    <name type="synonym">Archips fumiferana</name>
    <dbReference type="NCBI Taxonomy" id="7141"/>
</organismHost>
<evidence type="ECO:0000313" key="3">
    <source>
        <dbReference type="Proteomes" id="UP000204418"/>
    </source>
</evidence>
<reference evidence="2 3" key="2">
    <citation type="journal article" date="1995" name="J. Gen. Virol.">
        <title>Characterization, sequencing and phylogeny of the ecdysteroid UDP-glucosyltransferase gene from two distinct nuclear polyhedrosis viruses isolated from Choristoneura fumiferana.</title>
        <authorList>
            <person name="Barrett J.W."/>
            <person name="Krell P.J."/>
            <person name="Arif B.M."/>
        </authorList>
    </citation>
    <scope>NUCLEOTIDE SEQUENCE [LARGE SCALE GENOMIC DNA]</scope>
</reference>
<accession>Q7TLV2</accession>
<evidence type="ECO:0000256" key="1">
    <source>
        <dbReference type="SAM" id="MobiDB-lite"/>
    </source>
</evidence>
<sequence length="124" mass="14784">MELHYNGQMYSKRFSRELIALMCAAAAFPCDAKRGVNWRRSSRRCLRVRDERVFNRLQRCSERYCWPDGSRFRCRPHKRCPSPRQETWSLPRTSTPRANDTELEDYPRVYGYDQEEGELTPCAV</sequence>
<feature type="compositionally biased region" description="Polar residues" evidence="1">
    <location>
        <begin position="84"/>
        <end position="98"/>
    </location>
</feature>
<feature type="region of interest" description="Disordered" evidence="1">
    <location>
        <begin position="81"/>
        <end position="100"/>
    </location>
</feature>
<keyword evidence="3" id="KW-1185">Reference proteome</keyword>
<evidence type="ECO:0000313" key="2">
    <source>
        <dbReference type="EMBL" id="AAP29826.1"/>
    </source>
</evidence>
<dbReference type="RefSeq" id="NP_848347.1">
    <property type="nucleotide sequence ID" value="NC_004778.3"/>
</dbReference>
<reference evidence="2 3" key="8">
    <citation type="journal article" date="2002" name="Virus Res.">
        <title>Identification and molecular characterization of the baculovirus CfMNPV early genes: ie-1, ie-2 and pe38.</title>
        <authorList>
            <person name="Carstens E.B."/>
            <person name="Liu J.J."/>
            <person name="Dominy C."/>
        </authorList>
    </citation>
    <scope>NUCLEOTIDE SEQUENCE [LARGE SCALE GENOMIC DNA]</scope>
</reference>
<reference evidence="2 3" key="9">
    <citation type="journal article" date="2005" name="J. Gen. Virol.">
        <title>Analysis of the Choristoneura fumiferana nucleopolyhedrovirus genome.</title>
        <authorList>
            <person name="de Jong J.G."/>
            <person name="Lauzon H.A."/>
            <person name="Dominy C."/>
            <person name="Poloumienko A."/>
            <person name="Carstens E.B."/>
            <person name="Arif B.M."/>
            <person name="Krell P.J."/>
        </authorList>
    </citation>
    <scope>NUCLEOTIDE SEQUENCE [LARGE SCALE GENOMIC DNA]</scope>
</reference>
<name>Q7TLV2_NPVCF</name>
<reference evidence="2 3" key="7">
    <citation type="journal article" date="2000" name="Virology">
        <title>Identification and molecular characterization of the Choristoneura fumiferana multicapsid nucleopolyhedrovirus genomic region encoding the regulatory genes pkip, p47, lef-12, and gta.</title>
        <authorList>
            <person name="Lapointe R."/>
            <person name="Back D.W."/>
            <person name="Ding Q."/>
            <person name="Carstens E.B."/>
        </authorList>
    </citation>
    <scope>NUCLEOTIDE SEQUENCE [LARGE SCALE GENOMIC DNA]</scope>
</reference>
<reference evidence="2 3" key="3">
    <citation type="journal article" date="1995" name="Virology">
        <title>Identification and analysis of a putative origin of DNA replication in the Choristoneura fumiferana multinucleocapsid nuclear polyhedrosis virus genome.</title>
        <authorList>
            <person name="Xie W.D."/>
            <person name="Arif B."/>
            <person name="Dobos P."/>
            <person name="Krell P.J."/>
        </authorList>
    </citation>
    <scope>NUCLEOTIDE SEQUENCE [LARGE SCALE GENOMIC DNA]</scope>
</reference>
<reference evidence="2 3" key="4">
    <citation type="journal article" date="1995" name="Virology">
        <title>Identification, localization, transcription, and sequence analysis of the Choristoneura fumiferana nuclear polyhedrosis virus DNA polymerase gene.</title>
        <authorList>
            <person name="Liu J.J."/>
            <person name="Carstens E.B."/>
        </authorList>
    </citation>
    <scope>NUCLEOTIDE SEQUENCE [LARGE SCALE GENOMIC DNA]</scope>
</reference>
<dbReference type="KEGG" id="vg:1482812"/>
<dbReference type="Proteomes" id="UP000204418">
    <property type="component" value="Segment"/>
</dbReference>
<proteinExistence type="predicted"/>
<dbReference type="OrthoDB" id="14881at10239"/>
<protein>
    <submittedName>
        <fullName evidence="2">Late expression factor 6</fullName>
    </submittedName>
</protein>